<dbReference type="EMBL" id="CAJVQB010000024">
    <property type="protein sequence ID" value="CAG8459184.1"/>
    <property type="molecule type" value="Genomic_DNA"/>
</dbReference>
<name>A0ABM8VVV8_GIGMA</name>
<accession>A0ABM8VVV8</accession>
<dbReference type="Proteomes" id="UP000789901">
    <property type="component" value="Unassembled WGS sequence"/>
</dbReference>
<reference evidence="1 2" key="1">
    <citation type="submission" date="2021-06" db="EMBL/GenBank/DDBJ databases">
        <authorList>
            <person name="Kallberg Y."/>
            <person name="Tangrot J."/>
            <person name="Rosling A."/>
        </authorList>
    </citation>
    <scope>NUCLEOTIDE SEQUENCE [LARGE SCALE GENOMIC DNA]</scope>
    <source>
        <strain evidence="1 2">120-4 pot B 10/14</strain>
    </source>
</reference>
<protein>
    <submittedName>
        <fullName evidence="1">2849_t:CDS:1</fullName>
    </submittedName>
</protein>
<organism evidence="1 2">
    <name type="scientific">Gigaspora margarita</name>
    <dbReference type="NCBI Taxonomy" id="4874"/>
    <lineage>
        <taxon>Eukaryota</taxon>
        <taxon>Fungi</taxon>
        <taxon>Fungi incertae sedis</taxon>
        <taxon>Mucoromycota</taxon>
        <taxon>Glomeromycotina</taxon>
        <taxon>Glomeromycetes</taxon>
        <taxon>Diversisporales</taxon>
        <taxon>Gigasporaceae</taxon>
        <taxon>Gigaspora</taxon>
    </lineage>
</organism>
<gene>
    <name evidence="1" type="ORF">GMARGA_LOCUS217</name>
</gene>
<evidence type="ECO:0000313" key="2">
    <source>
        <dbReference type="Proteomes" id="UP000789901"/>
    </source>
</evidence>
<comment type="caution">
    <text evidence="1">The sequence shown here is derived from an EMBL/GenBank/DDBJ whole genome shotgun (WGS) entry which is preliminary data.</text>
</comment>
<proteinExistence type="predicted"/>
<sequence length="48" mass="5876">MATHNIDLPTSKMEKVQNQEICKQKKKVKEHMKLEQQLIREKKWLEKK</sequence>
<evidence type="ECO:0000313" key="1">
    <source>
        <dbReference type="EMBL" id="CAG8459184.1"/>
    </source>
</evidence>
<keyword evidence="2" id="KW-1185">Reference proteome</keyword>